<gene>
    <name evidence="1" type="ORF">G9U52_12695</name>
</gene>
<dbReference type="RefSeq" id="WP_166150006.1">
    <property type="nucleotide sequence ID" value="NZ_JAAOIW010000004.1"/>
</dbReference>
<reference evidence="1" key="1">
    <citation type="submission" date="2020-03" db="EMBL/GenBank/DDBJ databases">
        <title>Draft sequencing of Paenibacilllus sp. S3N08.</title>
        <authorList>
            <person name="Kim D.-U."/>
        </authorList>
    </citation>
    <scope>NUCLEOTIDE SEQUENCE</scope>
    <source>
        <strain evidence="1">S3N08</strain>
    </source>
</reference>
<evidence type="ECO:0000313" key="1">
    <source>
        <dbReference type="EMBL" id="NHN30691.1"/>
    </source>
</evidence>
<comment type="caution">
    <text evidence="1">The sequence shown here is derived from an EMBL/GenBank/DDBJ whole genome shotgun (WGS) entry which is preliminary data.</text>
</comment>
<dbReference type="Proteomes" id="UP001165962">
    <property type="component" value="Unassembled WGS sequence"/>
</dbReference>
<name>A0ABX0J5L2_9BACL</name>
<sequence>MIESLQSIKRVPSELLQERLEMVKQLADDGLERYEVSKDKLTGEHYLHYAYMHKQVAALGPESNGEETFHQLMPLENDDVLAIVLGEQDYSYPQCWTQAFLRNGPDGDYVWFDPAYTDQEEDNEQIGRKLREQLLQFKQSSELTEEGVRKLLLELDRTRDGLDK</sequence>
<accession>A0ABX0J5L2</accession>
<dbReference type="EMBL" id="JAAOIW010000004">
    <property type="protein sequence ID" value="NHN30691.1"/>
    <property type="molecule type" value="Genomic_DNA"/>
</dbReference>
<organism evidence="1 2">
    <name type="scientific">Paenibacillus agricola</name>
    <dbReference type="NCBI Taxonomy" id="2716264"/>
    <lineage>
        <taxon>Bacteria</taxon>
        <taxon>Bacillati</taxon>
        <taxon>Bacillota</taxon>
        <taxon>Bacilli</taxon>
        <taxon>Bacillales</taxon>
        <taxon>Paenibacillaceae</taxon>
        <taxon>Paenibacillus</taxon>
    </lineage>
</organism>
<evidence type="ECO:0008006" key="3">
    <source>
        <dbReference type="Google" id="ProtNLM"/>
    </source>
</evidence>
<evidence type="ECO:0000313" key="2">
    <source>
        <dbReference type="Proteomes" id="UP001165962"/>
    </source>
</evidence>
<protein>
    <recommendedName>
        <fullName evidence="3">SMI1/KNR4 family protein</fullName>
    </recommendedName>
</protein>
<keyword evidence="2" id="KW-1185">Reference proteome</keyword>
<proteinExistence type="predicted"/>